<dbReference type="RefSeq" id="WP_117527590.1">
    <property type="nucleotide sequence ID" value="NZ_JAMXUZ010000001.1"/>
</dbReference>
<feature type="domain" description="HTH cro/C1-type" evidence="4">
    <location>
        <begin position="23"/>
        <end position="77"/>
    </location>
</feature>
<dbReference type="Proteomes" id="UP000260773">
    <property type="component" value="Unassembled WGS sequence"/>
</dbReference>
<protein>
    <submittedName>
        <fullName evidence="6">XRE family transcriptional regulator</fullName>
    </submittedName>
</protein>
<evidence type="ECO:0000256" key="1">
    <source>
        <dbReference type="ARBA" id="ARBA00023015"/>
    </source>
</evidence>
<dbReference type="InterPro" id="IPR010982">
    <property type="entry name" value="Lambda_DNA-bd_dom_sf"/>
</dbReference>
<evidence type="ECO:0000259" key="4">
    <source>
        <dbReference type="PROSITE" id="PS50943"/>
    </source>
</evidence>
<evidence type="ECO:0000313" key="7">
    <source>
        <dbReference type="Proteomes" id="UP000260773"/>
    </source>
</evidence>
<dbReference type="OrthoDB" id="9814553at2"/>
<keyword evidence="3" id="KW-0804">Transcription</keyword>
<comment type="caution">
    <text evidence="6">The sequence shown here is derived from an EMBL/GenBank/DDBJ whole genome shotgun (WGS) entry which is preliminary data.</text>
</comment>
<evidence type="ECO:0000313" key="6">
    <source>
        <dbReference type="EMBL" id="RGC45190.1"/>
    </source>
</evidence>
<accession>A0A3E2XJZ6</accession>
<keyword evidence="1" id="KW-0805">Transcription regulation</keyword>
<evidence type="ECO:0000256" key="3">
    <source>
        <dbReference type="ARBA" id="ARBA00023163"/>
    </source>
</evidence>
<sequence length="80" mass="9417">MNERRLELEGEIERMKQRLSYNIKRYRKLSRVSQQALADMCGLHRTYISDLENAKCNPTLSVMMVLADCLNVQLEDLLKE</sequence>
<dbReference type="CDD" id="cd00093">
    <property type="entry name" value="HTH_XRE"/>
    <property type="match status" value="1"/>
</dbReference>
<dbReference type="PROSITE" id="PS50943">
    <property type="entry name" value="HTH_CROC1"/>
    <property type="match status" value="1"/>
</dbReference>
<keyword evidence="8" id="KW-1185">Reference proteome</keyword>
<dbReference type="Gene3D" id="1.10.260.40">
    <property type="entry name" value="lambda repressor-like DNA-binding domains"/>
    <property type="match status" value="1"/>
</dbReference>
<gene>
    <name evidence="5" type="ORF">DW070_05280</name>
    <name evidence="6" type="ORF">DW747_12075</name>
</gene>
<dbReference type="PANTHER" id="PTHR46797">
    <property type="entry name" value="HTH-TYPE TRANSCRIPTIONAL REGULATOR"/>
    <property type="match status" value="1"/>
</dbReference>
<keyword evidence="2" id="KW-0238">DNA-binding</keyword>
<evidence type="ECO:0000313" key="8">
    <source>
        <dbReference type="Proteomes" id="UP000261231"/>
    </source>
</evidence>
<dbReference type="EMBL" id="QVFD01000012">
    <property type="protein sequence ID" value="RGC45190.1"/>
    <property type="molecule type" value="Genomic_DNA"/>
</dbReference>
<dbReference type="InterPro" id="IPR050807">
    <property type="entry name" value="TransReg_Diox_bact_type"/>
</dbReference>
<evidence type="ECO:0000313" key="5">
    <source>
        <dbReference type="EMBL" id="RGB80701.1"/>
    </source>
</evidence>
<evidence type="ECO:0000256" key="2">
    <source>
        <dbReference type="ARBA" id="ARBA00023125"/>
    </source>
</evidence>
<dbReference type="Proteomes" id="UP000261231">
    <property type="component" value="Unassembled WGS sequence"/>
</dbReference>
<dbReference type="Pfam" id="PF01381">
    <property type="entry name" value="HTH_3"/>
    <property type="match status" value="1"/>
</dbReference>
<reference evidence="7 8" key="1">
    <citation type="submission" date="2018-08" db="EMBL/GenBank/DDBJ databases">
        <title>A genome reference for cultivated species of the human gut microbiota.</title>
        <authorList>
            <person name="Zou Y."/>
            <person name="Xue W."/>
            <person name="Luo G."/>
        </authorList>
    </citation>
    <scope>NUCLEOTIDE SEQUENCE [LARGE SCALE GENOMIC DNA]</scope>
    <source>
        <strain evidence="5 7">AF45-17</strain>
        <strain evidence="6 8">AM28-39</strain>
    </source>
</reference>
<dbReference type="GO" id="GO:0005829">
    <property type="term" value="C:cytosol"/>
    <property type="evidence" value="ECO:0007669"/>
    <property type="project" value="TreeGrafter"/>
</dbReference>
<dbReference type="GO" id="GO:0003700">
    <property type="term" value="F:DNA-binding transcription factor activity"/>
    <property type="evidence" value="ECO:0007669"/>
    <property type="project" value="TreeGrafter"/>
</dbReference>
<organism evidence="6 8">
    <name type="scientific">Coprococcus catus</name>
    <dbReference type="NCBI Taxonomy" id="116085"/>
    <lineage>
        <taxon>Bacteria</taxon>
        <taxon>Bacillati</taxon>
        <taxon>Bacillota</taxon>
        <taxon>Clostridia</taxon>
        <taxon>Lachnospirales</taxon>
        <taxon>Lachnospiraceae</taxon>
        <taxon>Coprococcus</taxon>
    </lineage>
</organism>
<dbReference type="EMBL" id="QVEP01000009">
    <property type="protein sequence ID" value="RGB80701.1"/>
    <property type="molecule type" value="Genomic_DNA"/>
</dbReference>
<dbReference type="AlphaFoldDB" id="A0A3E2XJZ6"/>
<dbReference type="SMART" id="SM00530">
    <property type="entry name" value="HTH_XRE"/>
    <property type="match status" value="1"/>
</dbReference>
<dbReference type="InterPro" id="IPR001387">
    <property type="entry name" value="Cro/C1-type_HTH"/>
</dbReference>
<proteinExistence type="predicted"/>
<dbReference type="PANTHER" id="PTHR46797:SF23">
    <property type="entry name" value="HTH-TYPE TRANSCRIPTIONAL REGULATOR SUTR"/>
    <property type="match status" value="1"/>
</dbReference>
<dbReference type="SUPFAM" id="SSF47413">
    <property type="entry name" value="lambda repressor-like DNA-binding domains"/>
    <property type="match status" value="1"/>
</dbReference>
<name>A0A3E2XJZ6_9FIRM</name>
<dbReference type="GO" id="GO:0003677">
    <property type="term" value="F:DNA binding"/>
    <property type="evidence" value="ECO:0007669"/>
    <property type="project" value="UniProtKB-KW"/>
</dbReference>